<keyword evidence="6" id="KW-0067">ATP-binding</keyword>
<feature type="binding site" evidence="6">
    <location>
        <begin position="74"/>
        <end position="75"/>
    </location>
    <ligand>
        <name>NAD(+)</name>
        <dbReference type="ChEBI" id="CHEBI:57540"/>
    </ligand>
</feature>
<evidence type="ECO:0000313" key="8">
    <source>
        <dbReference type="Proteomes" id="UP000641454"/>
    </source>
</evidence>
<dbReference type="PANTHER" id="PTHR20275">
    <property type="entry name" value="NAD KINASE"/>
    <property type="match status" value="1"/>
</dbReference>
<organism evidence="7 8">
    <name type="scientific">Flavobacterium muglaense</name>
    <dbReference type="NCBI Taxonomy" id="2764716"/>
    <lineage>
        <taxon>Bacteria</taxon>
        <taxon>Pseudomonadati</taxon>
        <taxon>Bacteroidota</taxon>
        <taxon>Flavobacteriia</taxon>
        <taxon>Flavobacteriales</taxon>
        <taxon>Flavobacteriaceae</taxon>
        <taxon>Flavobacterium</taxon>
    </lineage>
</organism>
<accession>A0A923N0X9</accession>
<dbReference type="NCBIfam" id="NF002521">
    <property type="entry name" value="PRK01911.1"/>
    <property type="match status" value="1"/>
</dbReference>
<keyword evidence="8" id="KW-1185">Reference proteome</keyword>
<comment type="subcellular location">
    <subcellularLocation>
        <location evidence="6">Cytoplasm</location>
    </subcellularLocation>
</comment>
<keyword evidence="1 6" id="KW-0808">Transferase</keyword>
<keyword evidence="4 6" id="KW-0520">NAD</keyword>
<dbReference type="GO" id="GO:0005524">
    <property type="term" value="F:ATP binding"/>
    <property type="evidence" value="ECO:0007669"/>
    <property type="project" value="UniProtKB-KW"/>
</dbReference>
<keyword evidence="3 6" id="KW-0521">NADP</keyword>
<keyword evidence="6" id="KW-0963">Cytoplasm</keyword>
<name>A0A923N0X9_9FLAO</name>
<dbReference type="Pfam" id="PF01513">
    <property type="entry name" value="NAD_kinase"/>
    <property type="match status" value="1"/>
</dbReference>
<dbReference type="Proteomes" id="UP000641454">
    <property type="component" value="Unassembled WGS sequence"/>
</dbReference>
<protein>
    <recommendedName>
        <fullName evidence="6">NAD kinase</fullName>
        <ecNumber evidence="6">2.7.1.23</ecNumber>
    </recommendedName>
    <alternativeName>
        <fullName evidence="6">ATP-dependent NAD kinase</fullName>
    </alternativeName>
</protein>
<comment type="similarity">
    <text evidence="6">Belongs to the NAD kinase family.</text>
</comment>
<dbReference type="InterPro" id="IPR016064">
    <property type="entry name" value="NAD/diacylglycerol_kinase_sf"/>
</dbReference>
<dbReference type="PANTHER" id="PTHR20275:SF0">
    <property type="entry name" value="NAD KINASE"/>
    <property type="match status" value="1"/>
</dbReference>
<reference evidence="7 8" key="1">
    <citation type="submission" date="2020-08" db="EMBL/GenBank/DDBJ databases">
        <title>Description of novel Flavobacterium F-392 isolate.</title>
        <authorList>
            <person name="Saticioglu I.B."/>
            <person name="Duman M."/>
            <person name="Altun S."/>
        </authorList>
    </citation>
    <scope>NUCLEOTIDE SEQUENCE [LARGE SCALE GENOMIC DNA]</scope>
    <source>
        <strain evidence="7 8">F-392</strain>
    </source>
</reference>
<evidence type="ECO:0000256" key="6">
    <source>
        <dbReference type="HAMAP-Rule" id="MF_00361"/>
    </source>
</evidence>
<evidence type="ECO:0000256" key="4">
    <source>
        <dbReference type="ARBA" id="ARBA00023027"/>
    </source>
</evidence>
<dbReference type="GO" id="GO:0019674">
    <property type="term" value="P:NAD+ metabolic process"/>
    <property type="evidence" value="ECO:0007669"/>
    <property type="project" value="InterPro"/>
</dbReference>
<dbReference type="GO" id="GO:0006741">
    <property type="term" value="P:NADP+ biosynthetic process"/>
    <property type="evidence" value="ECO:0007669"/>
    <property type="project" value="UniProtKB-UniRule"/>
</dbReference>
<dbReference type="Gene3D" id="2.60.200.30">
    <property type="entry name" value="Probable inorganic polyphosphate/atp-NAD kinase, domain 2"/>
    <property type="match status" value="1"/>
</dbReference>
<comment type="cofactor">
    <cofactor evidence="6">
        <name>a divalent metal cation</name>
        <dbReference type="ChEBI" id="CHEBI:60240"/>
    </cofactor>
</comment>
<evidence type="ECO:0000256" key="2">
    <source>
        <dbReference type="ARBA" id="ARBA00022777"/>
    </source>
</evidence>
<feature type="binding site" evidence="6">
    <location>
        <begin position="190"/>
        <end position="195"/>
    </location>
    <ligand>
        <name>NAD(+)</name>
        <dbReference type="ChEBI" id="CHEBI:57540"/>
    </ligand>
</feature>
<dbReference type="EC" id="2.7.1.23" evidence="6"/>
<evidence type="ECO:0000313" key="7">
    <source>
        <dbReference type="EMBL" id="MBC5843698.1"/>
    </source>
</evidence>
<dbReference type="AlphaFoldDB" id="A0A923N0X9"/>
<dbReference type="RefSeq" id="WP_187017368.1">
    <property type="nucleotide sequence ID" value="NZ_JACRUK010000006.1"/>
</dbReference>
<comment type="caution">
    <text evidence="6">Lacks conserved residue(s) required for the propagation of feature annotation.</text>
</comment>
<dbReference type="InterPro" id="IPR017437">
    <property type="entry name" value="ATP-NAD_kinase_PpnK-typ_C"/>
</dbReference>
<dbReference type="GO" id="GO:0003951">
    <property type="term" value="F:NAD+ kinase activity"/>
    <property type="evidence" value="ECO:0007669"/>
    <property type="project" value="UniProtKB-UniRule"/>
</dbReference>
<evidence type="ECO:0000256" key="5">
    <source>
        <dbReference type="ARBA" id="ARBA00047925"/>
    </source>
</evidence>
<dbReference type="GO" id="GO:0005737">
    <property type="term" value="C:cytoplasm"/>
    <property type="evidence" value="ECO:0007669"/>
    <property type="project" value="UniProtKB-SubCell"/>
</dbReference>
<comment type="caution">
    <text evidence="7">The sequence shown here is derived from an EMBL/GenBank/DDBJ whole genome shotgun (WGS) entry which is preliminary data.</text>
</comment>
<keyword evidence="2 6" id="KW-0418">Kinase</keyword>
<gene>
    <name evidence="6" type="primary">nadK</name>
    <name evidence="7" type="ORF">H8R25_04500</name>
</gene>
<dbReference type="GO" id="GO:0051287">
    <property type="term" value="F:NAD binding"/>
    <property type="evidence" value="ECO:0007669"/>
    <property type="project" value="UniProtKB-ARBA"/>
</dbReference>
<comment type="catalytic activity">
    <reaction evidence="5 6">
        <text>NAD(+) + ATP = ADP + NADP(+) + H(+)</text>
        <dbReference type="Rhea" id="RHEA:18629"/>
        <dbReference type="ChEBI" id="CHEBI:15378"/>
        <dbReference type="ChEBI" id="CHEBI:30616"/>
        <dbReference type="ChEBI" id="CHEBI:57540"/>
        <dbReference type="ChEBI" id="CHEBI:58349"/>
        <dbReference type="ChEBI" id="CHEBI:456216"/>
        <dbReference type="EC" id="2.7.1.23"/>
    </reaction>
</comment>
<feature type="binding site" evidence="6">
    <location>
        <position position="179"/>
    </location>
    <ligand>
        <name>NAD(+)</name>
        <dbReference type="ChEBI" id="CHEBI:57540"/>
    </ligand>
</feature>
<dbReference type="EMBL" id="JACRUL010000006">
    <property type="protein sequence ID" value="MBC5843698.1"/>
    <property type="molecule type" value="Genomic_DNA"/>
</dbReference>
<feature type="active site" description="Proton acceptor" evidence="6">
    <location>
        <position position="74"/>
    </location>
</feature>
<dbReference type="Gene3D" id="3.40.50.10330">
    <property type="entry name" value="Probable inorganic polyphosphate/atp-NAD kinase, domain 1"/>
    <property type="match status" value="1"/>
</dbReference>
<evidence type="ECO:0000256" key="1">
    <source>
        <dbReference type="ARBA" id="ARBA00022679"/>
    </source>
</evidence>
<keyword evidence="6" id="KW-0547">Nucleotide-binding</keyword>
<proteinExistence type="inferred from homology"/>
<comment type="function">
    <text evidence="6">Involved in the regulation of the intracellular balance of NAD and NADP, and is a key enzyme in the biosynthesis of NADP. Catalyzes specifically the phosphorylation on 2'-hydroxyl of the adenosine moiety of NAD to yield NADP.</text>
</comment>
<feature type="binding site" evidence="6">
    <location>
        <position position="79"/>
    </location>
    <ligand>
        <name>NAD(+)</name>
        <dbReference type="ChEBI" id="CHEBI:57540"/>
    </ligand>
</feature>
<evidence type="ECO:0000256" key="3">
    <source>
        <dbReference type="ARBA" id="ARBA00022857"/>
    </source>
</evidence>
<dbReference type="GO" id="GO:0046872">
    <property type="term" value="F:metal ion binding"/>
    <property type="evidence" value="ECO:0007669"/>
    <property type="project" value="UniProtKB-UniRule"/>
</dbReference>
<dbReference type="SUPFAM" id="SSF111331">
    <property type="entry name" value="NAD kinase/diacylglycerol kinase-like"/>
    <property type="match status" value="1"/>
</dbReference>
<dbReference type="InterPro" id="IPR017438">
    <property type="entry name" value="ATP-NAD_kinase_N"/>
</dbReference>
<dbReference type="Pfam" id="PF20143">
    <property type="entry name" value="NAD_kinase_C"/>
    <property type="match status" value="1"/>
</dbReference>
<dbReference type="HAMAP" id="MF_00361">
    <property type="entry name" value="NAD_kinase"/>
    <property type="match status" value="1"/>
</dbReference>
<feature type="binding site" evidence="6">
    <location>
        <position position="214"/>
    </location>
    <ligand>
        <name>NAD(+)</name>
        <dbReference type="ChEBI" id="CHEBI:57540"/>
    </ligand>
</feature>
<sequence length="294" mass="32909">MKVAIYGQYYQNSTEPIIRDIFVFFNQNNVELVIEANFLEMLYDKKIVQKEYNTFSSHTELDSTFDILVSIGGDGTILRAATLVRDSGIPILGINAGRLGFLATVQKENIHEFLQIVLDKKYTLSQRTLLSLTCDPPNEALQDINFAMNEISVSRKDTTSMITIDTYLNDEFLNSYWADGLIISTPTGSTGYSLSCGGPILTPDVKSLVITPIAPHNLNARPLVIPDTTTIKLKVSGREDNYLVSLDSRITSVGNESVLTIKKTPFQINMVEIPDETFLKTLRTKLLWGEDKRN</sequence>
<feature type="binding site" evidence="6">
    <location>
        <begin position="149"/>
        <end position="150"/>
    </location>
    <ligand>
        <name>NAD(+)</name>
        <dbReference type="ChEBI" id="CHEBI:57540"/>
    </ligand>
</feature>
<dbReference type="InterPro" id="IPR002504">
    <property type="entry name" value="NADK"/>
</dbReference>